<reference evidence="4" key="2">
    <citation type="submission" date="2016-10" db="EMBL/GenBank/DDBJ databases">
        <authorList>
            <person name="See-Too W.S."/>
        </authorList>
    </citation>
    <scope>NUCLEOTIDE SEQUENCE [LARGE SCALE GENOMIC DNA]</scope>
    <source>
        <strain evidence="4">DSM 24743</strain>
    </source>
</reference>
<keyword evidence="1" id="KW-0645">Protease</keyword>
<evidence type="ECO:0000256" key="2">
    <source>
        <dbReference type="SAM" id="Coils"/>
    </source>
</evidence>
<evidence type="ECO:0000313" key="4">
    <source>
        <dbReference type="Proteomes" id="UP000092687"/>
    </source>
</evidence>
<dbReference type="InterPro" id="IPR009003">
    <property type="entry name" value="Peptidase_S1_PA"/>
</dbReference>
<dbReference type="EMBL" id="CP016537">
    <property type="protein sequence ID" value="ANU15523.1"/>
    <property type="molecule type" value="Genomic_DNA"/>
</dbReference>
<keyword evidence="4" id="KW-1185">Reference proteome</keyword>
<accession>A0A1C7DWC1</accession>
<gene>
    <name evidence="3" type="ORF">BBI08_11470</name>
</gene>
<dbReference type="SUPFAM" id="SSF50494">
    <property type="entry name" value="Trypsin-like serine proteases"/>
    <property type="match status" value="1"/>
</dbReference>
<keyword evidence="2" id="KW-0175">Coiled coil</keyword>
<dbReference type="GO" id="GO:0008236">
    <property type="term" value="F:serine-type peptidase activity"/>
    <property type="evidence" value="ECO:0007669"/>
    <property type="project" value="UniProtKB-KW"/>
</dbReference>
<protein>
    <submittedName>
        <fullName evidence="3">Endonuclease</fullName>
    </submittedName>
</protein>
<dbReference type="Proteomes" id="UP000092687">
    <property type="component" value="Chromosome"/>
</dbReference>
<keyword evidence="1" id="KW-0720">Serine protease</keyword>
<dbReference type="PANTHER" id="PTHR14389:SF3">
    <property type="entry name" value="PROTEIN FAM111A-LIKE"/>
    <property type="match status" value="1"/>
</dbReference>
<keyword evidence="3" id="KW-0255">Endonuclease</keyword>
<reference evidence="4" key="1">
    <citation type="submission" date="2016-07" db="EMBL/GenBank/DDBJ databases">
        <authorList>
            <person name="See-Too W.S."/>
        </authorList>
    </citation>
    <scope>NUCLEOTIDE SEQUENCE [LARGE SCALE GENOMIC DNA]</scope>
    <source>
        <strain evidence="4">DSM 24743</strain>
    </source>
</reference>
<dbReference type="InterPro" id="IPR043504">
    <property type="entry name" value="Peptidase_S1_PA_chymotrypsin"/>
</dbReference>
<dbReference type="AlphaFoldDB" id="A0A1C7DWC1"/>
<dbReference type="Pfam" id="PF13365">
    <property type="entry name" value="Trypsin_2"/>
    <property type="match status" value="1"/>
</dbReference>
<evidence type="ECO:0000313" key="3">
    <source>
        <dbReference type="EMBL" id="ANU15523.1"/>
    </source>
</evidence>
<dbReference type="STRING" id="1215089.BBI08_11470"/>
<feature type="coiled-coil region" evidence="2">
    <location>
        <begin position="10"/>
        <end position="71"/>
    </location>
</feature>
<name>A0A1C7DWC1_9BACL</name>
<evidence type="ECO:0000256" key="1">
    <source>
        <dbReference type="ARBA" id="ARBA00022825"/>
    </source>
</evidence>
<dbReference type="PANTHER" id="PTHR14389">
    <property type="entry name" value="SI:CH1073-475A24.1"/>
    <property type="match status" value="1"/>
</dbReference>
<dbReference type="GO" id="GO:0004519">
    <property type="term" value="F:endonuclease activity"/>
    <property type="evidence" value="ECO:0007669"/>
    <property type="project" value="UniProtKB-KW"/>
</dbReference>
<keyword evidence="3" id="KW-0540">Nuclease</keyword>
<keyword evidence="3" id="KW-0378">Hydrolase</keyword>
<sequence>MVTISDIHPFKNLENKKEKLIEEKERINEEALSRYQELLEKSEEKPDEEDVETVHETAKKIEARIENAEDLDGPALERIIFGNDLFPISYLQSGFNIGNSVCRIVLSDRVGRVVGYGTGFLISPSLIMTNNHVLDKEEVAVYSTAEFNYQTDENNVLCQSTIFRLDPDKLFITDKRLDFTIVAVQEFSGDNRRLTDFGHLKLSPNLNIMENEYVSIIQHPQGGHKAVTVRENRVKFLSEDFIHYVTDTQPGSSGSPVFNDQWVVVALHHSGVRDPNDRTQWVANEGIRISSILKHLDALIDHSE</sequence>
<organism evidence="3 4">
    <name type="scientific">Planococcus halocryophilus</name>
    <dbReference type="NCBI Taxonomy" id="1215089"/>
    <lineage>
        <taxon>Bacteria</taxon>
        <taxon>Bacillati</taxon>
        <taxon>Bacillota</taxon>
        <taxon>Bacilli</taxon>
        <taxon>Bacillales</taxon>
        <taxon>Caryophanaceae</taxon>
        <taxon>Planococcus</taxon>
    </lineage>
</organism>
<proteinExistence type="predicted"/>
<dbReference type="OrthoDB" id="9770276at2"/>
<dbReference type="KEGG" id="phc:BBI08_11470"/>
<dbReference type="Gene3D" id="2.40.10.10">
    <property type="entry name" value="Trypsin-like serine proteases"/>
    <property type="match status" value="2"/>
</dbReference>